<comment type="caution">
    <text evidence="3">The sequence shown here is derived from an EMBL/GenBank/DDBJ whole genome shotgun (WGS) entry which is preliminary data.</text>
</comment>
<sequence length="387" mass="44070">MDGILALCHFCESHGPCVILCTQKCKEEPLQSPHSLTVHWCEACQSINLEQALVSRDTNCYVTTRTPQQQDLAFLLKQAAVRSLSCEEETSKDGGTLYFGDNERGHVISHTFTLRDSLARGFHRKYSILMLMRDKVHLLNSWPMLVKNMKELARELQNQADAINGAEQVQRPQRAVRQAQGSPRNTARSLSQLTGQPAIFGHIHLWFTWMLGCETVIEKPNLGLPLPPSRSPTSLRNLAHQWDDVVFRTACFCILTGYRIVADEPEIIEALQVLLPHHWLPLPDAEICRLKKNNGWIVEWSGSLPTRFPTLQTVTEKALKNEHLPDSALEPYLNSVMLKWLHIAQSISWSNGNRNQQFLQVLGVQNHDMPLVNYWILRCSTQNIDSR</sequence>
<accession>A0A8K0D858</accession>
<evidence type="ECO:0000313" key="3">
    <source>
        <dbReference type="EMBL" id="KAF2900969.1"/>
    </source>
</evidence>
<evidence type="ECO:0000256" key="1">
    <source>
        <dbReference type="SAM" id="MobiDB-lite"/>
    </source>
</evidence>
<feature type="region of interest" description="Disordered" evidence="1">
    <location>
        <begin position="164"/>
        <end position="188"/>
    </location>
</feature>
<dbReference type="Gene3D" id="1.10.10.1730">
    <property type="entry name" value="Folliculin"/>
    <property type="match status" value="1"/>
</dbReference>
<dbReference type="InterPro" id="IPR044886">
    <property type="entry name" value="FLCN_DENN_C_sf"/>
</dbReference>
<feature type="domain" description="UDENN FLCN/SMCR8-type" evidence="2">
    <location>
        <begin position="44"/>
        <end position="387"/>
    </location>
</feature>
<dbReference type="AlphaFoldDB" id="A0A8K0D858"/>
<dbReference type="GO" id="GO:0005096">
    <property type="term" value="F:GTPase activator activity"/>
    <property type="evidence" value="ECO:0007669"/>
    <property type="project" value="InterPro"/>
</dbReference>
<dbReference type="PROSITE" id="PS51834">
    <property type="entry name" value="DENN_FLCN_SMCR8"/>
    <property type="match status" value="1"/>
</dbReference>
<protein>
    <recommendedName>
        <fullName evidence="2">UDENN FLCN/SMCR8-type domain-containing protein</fullName>
    </recommendedName>
</protein>
<dbReference type="Proteomes" id="UP000801492">
    <property type="component" value="Unassembled WGS sequence"/>
</dbReference>
<proteinExistence type="predicted"/>
<dbReference type="InterPro" id="IPR021713">
    <property type="entry name" value="Folliculin"/>
</dbReference>
<evidence type="ECO:0000259" key="2">
    <source>
        <dbReference type="PROSITE" id="PS51834"/>
    </source>
</evidence>
<dbReference type="GO" id="GO:1904263">
    <property type="term" value="P:positive regulation of TORC1 signaling"/>
    <property type="evidence" value="ECO:0007669"/>
    <property type="project" value="TreeGrafter"/>
</dbReference>
<dbReference type="GO" id="GO:0005829">
    <property type="term" value="C:cytosol"/>
    <property type="evidence" value="ECO:0007669"/>
    <property type="project" value="TreeGrafter"/>
</dbReference>
<evidence type="ECO:0000313" key="4">
    <source>
        <dbReference type="Proteomes" id="UP000801492"/>
    </source>
</evidence>
<dbReference type="InterPro" id="IPR037520">
    <property type="entry name" value="Folliculin/SMCR8_longin"/>
</dbReference>
<dbReference type="GO" id="GO:0000122">
    <property type="term" value="P:negative regulation of transcription by RNA polymerase II"/>
    <property type="evidence" value="ECO:0007669"/>
    <property type="project" value="TreeGrafter"/>
</dbReference>
<dbReference type="PANTHER" id="PTHR31441:SF2">
    <property type="entry name" value="FOLLICULIN"/>
    <property type="match status" value="1"/>
</dbReference>
<dbReference type="PANTHER" id="PTHR31441">
    <property type="entry name" value="FOLLICULIN FAMILY MEMBER"/>
    <property type="match status" value="1"/>
</dbReference>
<gene>
    <name evidence="3" type="ORF">ILUMI_05215</name>
</gene>
<dbReference type="OrthoDB" id="5599713at2759"/>
<dbReference type="Pfam" id="PF11704">
    <property type="entry name" value="Folliculin"/>
    <property type="match status" value="1"/>
</dbReference>
<name>A0A8K0D858_IGNLU</name>
<organism evidence="3 4">
    <name type="scientific">Ignelater luminosus</name>
    <name type="common">Cucubano</name>
    <name type="synonym">Pyrophorus luminosus</name>
    <dbReference type="NCBI Taxonomy" id="2038154"/>
    <lineage>
        <taxon>Eukaryota</taxon>
        <taxon>Metazoa</taxon>
        <taxon>Ecdysozoa</taxon>
        <taxon>Arthropoda</taxon>
        <taxon>Hexapoda</taxon>
        <taxon>Insecta</taxon>
        <taxon>Pterygota</taxon>
        <taxon>Neoptera</taxon>
        <taxon>Endopterygota</taxon>
        <taxon>Coleoptera</taxon>
        <taxon>Polyphaga</taxon>
        <taxon>Elateriformia</taxon>
        <taxon>Elateroidea</taxon>
        <taxon>Elateridae</taxon>
        <taxon>Agrypninae</taxon>
        <taxon>Pyrophorini</taxon>
        <taxon>Ignelater</taxon>
    </lineage>
</organism>
<reference evidence="3" key="1">
    <citation type="submission" date="2019-08" db="EMBL/GenBank/DDBJ databases">
        <title>The genome of the North American firefly Photinus pyralis.</title>
        <authorList>
            <consortium name="Photinus pyralis genome working group"/>
            <person name="Fallon T.R."/>
            <person name="Sander Lower S.E."/>
            <person name="Weng J.-K."/>
        </authorList>
    </citation>
    <scope>NUCLEOTIDE SEQUENCE</scope>
    <source>
        <strain evidence="3">TRF0915ILg1</strain>
        <tissue evidence="3">Whole body</tissue>
    </source>
</reference>
<feature type="compositionally biased region" description="Low complexity" evidence="1">
    <location>
        <begin position="168"/>
        <end position="180"/>
    </location>
</feature>
<dbReference type="EMBL" id="VTPC01001923">
    <property type="protein sequence ID" value="KAF2900969.1"/>
    <property type="molecule type" value="Genomic_DNA"/>
</dbReference>
<keyword evidence="4" id="KW-1185">Reference proteome</keyword>
<dbReference type="InterPro" id="IPR037521">
    <property type="entry name" value="FLCN/SMCR8_DENN"/>
</dbReference>